<sequence>MIEQVLKRKNLYKAYRKVVQNKVSAGMDGRFFWVKSQNQSPNYLIARVWVEGRGKNFIIQFLLFS</sequence>
<evidence type="ECO:0000313" key="1">
    <source>
        <dbReference type="EMBL" id="KPQ19206.1"/>
    </source>
</evidence>
<dbReference type="EMBL" id="LJXT01000013">
    <property type="protein sequence ID" value="KPQ19206.1"/>
    <property type="molecule type" value="Genomic_DNA"/>
</dbReference>
<comment type="caution">
    <text evidence="1">The sequence shown here is derived from an EMBL/GenBank/DDBJ whole genome shotgun (WGS) entry which is preliminary data.</text>
</comment>
<dbReference type="AlphaFoldDB" id="A0A0P7XQG7"/>
<organism evidence="1 2">
    <name type="scientific">Algoriphagus marincola HL-49</name>
    <dbReference type="NCBI Taxonomy" id="1305737"/>
    <lineage>
        <taxon>Bacteria</taxon>
        <taxon>Pseudomonadati</taxon>
        <taxon>Bacteroidota</taxon>
        <taxon>Cytophagia</taxon>
        <taxon>Cytophagales</taxon>
        <taxon>Cyclobacteriaceae</taxon>
        <taxon>Algoriphagus</taxon>
    </lineage>
</organism>
<evidence type="ECO:0000313" key="2">
    <source>
        <dbReference type="Proteomes" id="UP000050421"/>
    </source>
</evidence>
<accession>A0A0P7XQG7</accession>
<name>A0A0P7XQG7_9BACT</name>
<proteinExistence type="predicted"/>
<reference evidence="1 2" key="1">
    <citation type="submission" date="2015-09" db="EMBL/GenBank/DDBJ databases">
        <title>Identification and resolution of microdiversity through metagenomic sequencing of parallel consortia.</title>
        <authorList>
            <person name="Nelson W.C."/>
            <person name="Romine M.F."/>
            <person name="Lindemann S.R."/>
        </authorList>
    </citation>
    <scope>NUCLEOTIDE SEQUENCE [LARGE SCALE GENOMIC DNA]</scope>
    <source>
        <strain evidence="1">HL-49</strain>
    </source>
</reference>
<dbReference type="Proteomes" id="UP000050421">
    <property type="component" value="Unassembled WGS sequence"/>
</dbReference>
<protein>
    <submittedName>
        <fullName evidence="1">Uncharacterized protein</fullName>
    </submittedName>
</protein>
<gene>
    <name evidence="1" type="ORF">HLUCCX10_03260</name>
</gene>